<evidence type="ECO:0000256" key="4">
    <source>
        <dbReference type="ARBA" id="ARBA00023136"/>
    </source>
</evidence>
<evidence type="ECO:0000256" key="5">
    <source>
        <dbReference type="SAM" id="Phobius"/>
    </source>
</evidence>
<comment type="subcellular location">
    <subcellularLocation>
        <location evidence="1">Membrane</location>
        <topology evidence="1">Multi-pass membrane protein</topology>
    </subcellularLocation>
</comment>
<feature type="transmembrane region" description="Helical" evidence="5">
    <location>
        <begin position="177"/>
        <end position="197"/>
    </location>
</feature>
<feature type="transmembrane region" description="Helical" evidence="5">
    <location>
        <begin position="254"/>
        <end position="275"/>
    </location>
</feature>
<dbReference type="AlphaFoldDB" id="A0A6N3HFZ6"/>
<keyword evidence="7" id="KW-0436">Ligase</keyword>
<proteinExistence type="predicted"/>
<feature type="transmembrane region" description="Helical" evidence="5">
    <location>
        <begin position="383"/>
        <end position="402"/>
    </location>
</feature>
<dbReference type="PANTHER" id="PTHR37422">
    <property type="entry name" value="TEICHURONIC ACID BIOSYNTHESIS PROTEIN TUAE"/>
    <property type="match status" value="1"/>
</dbReference>
<feature type="transmembrane region" description="Helical" evidence="5">
    <location>
        <begin position="76"/>
        <end position="94"/>
    </location>
</feature>
<feature type="transmembrane region" description="Helical" evidence="5">
    <location>
        <begin position="204"/>
        <end position="220"/>
    </location>
</feature>
<keyword evidence="3 5" id="KW-1133">Transmembrane helix</keyword>
<feature type="transmembrane region" description="Helical" evidence="5">
    <location>
        <begin position="114"/>
        <end position="131"/>
    </location>
</feature>
<feature type="transmembrane region" description="Helical" evidence="5">
    <location>
        <begin position="343"/>
        <end position="363"/>
    </location>
</feature>
<dbReference type="PANTHER" id="PTHR37422:SF13">
    <property type="entry name" value="LIPOPOLYSACCHARIDE BIOSYNTHESIS PROTEIN PA4999-RELATED"/>
    <property type="match status" value="1"/>
</dbReference>
<evidence type="ECO:0000259" key="6">
    <source>
        <dbReference type="Pfam" id="PF04932"/>
    </source>
</evidence>
<accession>A0A6N3HFZ6</accession>
<keyword evidence="2 5" id="KW-0812">Transmembrane</keyword>
<feature type="transmembrane region" description="Helical" evidence="5">
    <location>
        <begin position="20"/>
        <end position="38"/>
    </location>
</feature>
<dbReference type="InterPro" id="IPR007016">
    <property type="entry name" value="O-antigen_ligase-rel_domated"/>
</dbReference>
<feature type="transmembrane region" description="Helical" evidence="5">
    <location>
        <begin position="50"/>
        <end position="69"/>
    </location>
</feature>
<dbReference type="EMBL" id="CACRUH010000070">
    <property type="protein sequence ID" value="VYU74729.1"/>
    <property type="molecule type" value="Genomic_DNA"/>
</dbReference>
<dbReference type="Pfam" id="PF04932">
    <property type="entry name" value="Wzy_C"/>
    <property type="match status" value="1"/>
</dbReference>
<sequence>MYDKSRHILKIRVPTLQTRLLFMWLCELFVLTVVRFVLSRMGIYEGLTRSLILTAIASVPVIILLFQMTIKKLRDWYPFLVLFLFIIVSIVISLLANPKLIEYFTKSNYGIDRILRPDCALYAFLFFVVFTNPKELIKDVSRFAYLDFAYLIIVMLIPALSRGYWIDIGAKGQEIHSQYSLSFGYSMVFPTIIFIYLGYKKRKISAIFLTLFGLWSIFTQGNRGALVLPVIFIGFLIISGIIDSKDIPRKAVKIGAVIAALFLIAVFGNTLLKYIGTFLHSMGISSRSIDMLLQGEFTNDNGRDLIWVTVVNAIRKGGVFGYGVLGDRPFVAPIHYVGYSHNIFLELICSFGIIGVGLSLYIIIDAIRMIFFCKDTEWRELYIILLSVSCQLFISMSFWYVWEFWAAMAVAYRYKKLYGIKMRI</sequence>
<evidence type="ECO:0000313" key="7">
    <source>
        <dbReference type="EMBL" id="VYU74729.1"/>
    </source>
</evidence>
<dbReference type="GO" id="GO:0016874">
    <property type="term" value="F:ligase activity"/>
    <property type="evidence" value="ECO:0007669"/>
    <property type="project" value="UniProtKB-KW"/>
</dbReference>
<feature type="transmembrane region" description="Helical" evidence="5">
    <location>
        <begin position="143"/>
        <end position="165"/>
    </location>
</feature>
<evidence type="ECO:0000256" key="2">
    <source>
        <dbReference type="ARBA" id="ARBA00022692"/>
    </source>
</evidence>
<dbReference type="InterPro" id="IPR051533">
    <property type="entry name" value="WaaL-like"/>
</dbReference>
<reference evidence="7" key="1">
    <citation type="submission" date="2019-11" db="EMBL/GenBank/DDBJ databases">
        <authorList>
            <person name="Feng L."/>
        </authorList>
    </citation>
    <scope>NUCLEOTIDE SEQUENCE</scope>
    <source>
        <strain evidence="7">ChathewayiLFYP18</strain>
    </source>
</reference>
<gene>
    <name evidence="7" type="ORF">CHLFYP18_02495</name>
</gene>
<evidence type="ECO:0000256" key="1">
    <source>
        <dbReference type="ARBA" id="ARBA00004141"/>
    </source>
</evidence>
<dbReference type="GO" id="GO:0016020">
    <property type="term" value="C:membrane"/>
    <property type="evidence" value="ECO:0007669"/>
    <property type="project" value="UniProtKB-SubCell"/>
</dbReference>
<evidence type="ECO:0000256" key="3">
    <source>
        <dbReference type="ARBA" id="ARBA00022989"/>
    </source>
</evidence>
<name>A0A6N3HFZ6_9FIRM</name>
<protein>
    <submittedName>
        <fullName evidence="7">O-Antigen ligase</fullName>
    </submittedName>
</protein>
<feature type="domain" description="O-antigen ligase-related" evidence="6">
    <location>
        <begin position="209"/>
        <end position="357"/>
    </location>
</feature>
<feature type="transmembrane region" description="Helical" evidence="5">
    <location>
        <begin position="226"/>
        <end position="242"/>
    </location>
</feature>
<organism evidence="7">
    <name type="scientific">Hungatella hathewayi</name>
    <dbReference type="NCBI Taxonomy" id="154046"/>
    <lineage>
        <taxon>Bacteria</taxon>
        <taxon>Bacillati</taxon>
        <taxon>Bacillota</taxon>
        <taxon>Clostridia</taxon>
        <taxon>Lachnospirales</taxon>
        <taxon>Lachnospiraceae</taxon>
        <taxon>Hungatella</taxon>
    </lineage>
</organism>
<keyword evidence="4 5" id="KW-0472">Membrane</keyword>